<dbReference type="Proteomes" id="UP001596067">
    <property type="component" value="Unassembled WGS sequence"/>
</dbReference>
<proteinExistence type="predicted"/>
<sequence>MRARLALGAIVLGAALLTGGTAAAHGSPVASTSTSAGAPYCGAMYAYAPTKSFTTVGARTQASGCQGSPSLTMRLYRDGSQVSSYSWTGANTITLSTGCAAGRHLYEVTLRNNSNGVEVANRAWITC</sequence>
<keyword evidence="1" id="KW-0732">Signal</keyword>
<evidence type="ECO:0000313" key="2">
    <source>
        <dbReference type="EMBL" id="MFC5888142.1"/>
    </source>
</evidence>
<feature type="chain" id="PRO_5046007093" description="Secreted protein" evidence="1">
    <location>
        <begin position="25"/>
        <end position="127"/>
    </location>
</feature>
<dbReference type="RefSeq" id="WP_345329172.1">
    <property type="nucleotide sequence ID" value="NZ_BAAAVH010000069.1"/>
</dbReference>
<gene>
    <name evidence="2" type="ORF">ACFP0N_24570</name>
</gene>
<evidence type="ECO:0008006" key="4">
    <source>
        <dbReference type="Google" id="ProtNLM"/>
    </source>
</evidence>
<evidence type="ECO:0000256" key="1">
    <source>
        <dbReference type="SAM" id="SignalP"/>
    </source>
</evidence>
<accession>A0ABW1F1G1</accession>
<feature type="signal peptide" evidence="1">
    <location>
        <begin position="1"/>
        <end position="24"/>
    </location>
</feature>
<dbReference type="EMBL" id="JBHSOD010000035">
    <property type="protein sequence ID" value="MFC5888142.1"/>
    <property type="molecule type" value="Genomic_DNA"/>
</dbReference>
<name>A0ABW1F1G1_9ACTN</name>
<reference evidence="3" key="1">
    <citation type="journal article" date="2019" name="Int. J. Syst. Evol. Microbiol.">
        <title>The Global Catalogue of Microorganisms (GCM) 10K type strain sequencing project: providing services to taxonomists for standard genome sequencing and annotation.</title>
        <authorList>
            <consortium name="The Broad Institute Genomics Platform"/>
            <consortium name="The Broad Institute Genome Sequencing Center for Infectious Disease"/>
            <person name="Wu L."/>
            <person name="Ma J."/>
        </authorList>
    </citation>
    <scope>NUCLEOTIDE SEQUENCE [LARGE SCALE GENOMIC DNA]</scope>
    <source>
        <strain evidence="3">CGMCC 4.1469</strain>
    </source>
</reference>
<keyword evidence="3" id="KW-1185">Reference proteome</keyword>
<organism evidence="2 3">
    <name type="scientific">Kitasatospora aburaviensis</name>
    <dbReference type="NCBI Taxonomy" id="67265"/>
    <lineage>
        <taxon>Bacteria</taxon>
        <taxon>Bacillati</taxon>
        <taxon>Actinomycetota</taxon>
        <taxon>Actinomycetes</taxon>
        <taxon>Kitasatosporales</taxon>
        <taxon>Streptomycetaceae</taxon>
        <taxon>Kitasatospora</taxon>
    </lineage>
</organism>
<evidence type="ECO:0000313" key="3">
    <source>
        <dbReference type="Proteomes" id="UP001596067"/>
    </source>
</evidence>
<comment type="caution">
    <text evidence="2">The sequence shown here is derived from an EMBL/GenBank/DDBJ whole genome shotgun (WGS) entry which is preliminary data.</text>
</comment>
<protein>
    <recommendedName>
        <fullName evidence="4">Secreted protein</fullName>
    </recommendedName>
</protein>